<evidence type="ECO:0000313" key="1">
    <source>
        <dbReference type="EMBL" id="MCD7468464.1"/>
    </source>
</evidence>
<organism evidence="1 2">
    <name type="scientific">Datura stramonium</name>
    <name type="common">Jimsonweed</name>
    <name type="synonym">Common thornapple</name>
    <dbReference type="NCBI Taxonomy" id="4076"/>
    <lineage>
        <taxon>Eukaryota</taxon>
        <taxon>Viridiplantae</taxon>
        <taxon>Streptophyta</taxon>
        <taxon>Embryophyta</taxon>
        <taxon>Tracheophyta</taxon>
        <taxon>Spermatophyta</taxon>
        <taxon>Magnoliopsida</taxon>
        <taxon>eudicotyledons</taxon>
        <taxon>Gunneridae</taxon>
        <taxon>Pentapetalae</taxon>
        <taxon>asterids</taxon>
        <taxon>lamiids</taxon>
        <taxon>Solanales</taxon>
        <taxon>Solanaceae</taxon>
        <taxon>Solanoideae</taxon>
        <taxon>Datureae</taxon>
        <taxon>Datura</taxon>
    </lineage>
</organism>
<reference evidence="1 2" key="1">
    <citation type="journal article" date="2021" name="BMC Genomics">
        <title>Datura genome reveals duplications of psychoactive alkaloid biosynthetic genes and high mutation rate following tissue culture.</title>
        <authorList>
            <person name="Rajewski A."/>
            <person name="Carter-House D."/>
            <person name="Stajich J."/>
            <person name="Litt A."/>
        </authorList>
    </citation>
    <scope>NUCLEOTIDE SEQUENCE [LARGE SCALE GENOMIC DNA]</scope>
    <source>
        <strain evidence="1">AR-01</strain>
    </source>
</reference>
<proteinExistence type="predicted"/>
<keyword evidence="2" id="KW-1185">Reference proteome</keyword>
<gene>
    <name evidence="1" type="ORF">HAX54_006663</name>
</gene>
<name>A0ABS8TAL2_DATST</name>
<evidence type="ECO:0000313" key="2">
    <source>
        <dbReference type="Proteomes" id="UP000823775"/>
    </source>
</evidence>
<dbReference type="EMBL" id="JACEIK010001337">
    <property type="protein sequence ID" value="MCD7468464.1"/>
    <property type="molecule type" value="Genomic_DNA"/>
</dbReference>
<accession>A0ABS8TAL2</accession>
<comment type="caution">
    <text evidence="1">The sequence shown here is derived from an EMBL/GenBank/DDBJ whole genome shotgun (WGS) entry which is preliminary data.</text>
</comment>
<dbReference type="Proteomes" id="UP000823775">
    <property type="component" value="Unassembled WGS sequence"/>
</dbReference>
<sequence length="119" mass="13236">MAASLEGRGAMLDGGAVECFVGVLRRGEFDAELIRESCVTALYGLSHGGLRFKGLAKEAAAEDLLTTLEEMGSEREKDKVKWILEVLRDKDEEEEEVDWEELLNSDEDTNSAQLFFFSA</sequence>
<protein>
    <submittedName>
        <fullName evidence="1">Uncharacterized protein</fullName>
    </submittedName>
</protein>